<evidence type="ECO:0000256" key="1">
    <source>
        <dbReference type="ARBA" id="ARBA00022741"/>
    </source>
</evidence>
<dbReference type="GO" id="GO:0005524">
    <property type="term" value="F:ATP binding"/>
    <property type="evidence" value="ECO:0007669"/>
    <property type="project" value="UniProtKB-KW"/>
</dbReference>
<keyword evidence="1" id="KW-0547">Nucleotide-binding</keyword>
<proteinExistence type="predicted"/>
<keyword evidence="6" id="KW-1185">Reference proteome</keyword>
<protein>
    <submittedName>
        <fullName evidence="5">ABC-2 type transport system ATP-binding protein</fullName>
    </submittedName>
</protein>
<dbReference type="EMBL" id="JAGINY010000001">
    <property type="protein sequence ID" value="MBP2332131.1"/>
    <property type="molecule type" value="Genomic_DNA"/>
</dbReference>
<evidence type="ECO:0000256" key="3">
    <source>
        <dbReference type="SAM" id="MobiDB-lite"/>
    </source>
</evidence>
<feature type="compositionally biased region" description="Low complexity" evidence="3">
    <location>
        <begin position="278"/>
        <end position="295"/>
    </location>
</feature>
<dbReference type="RefSeq" id="WP_209652429.1">
    <property type="nucleotide sequence ID" value="NZ_CP047357.1"/>
</dbReference>
<dbReference type="PROSITE" id="PS50893">
    <property type="entry name" value="ABC_TRANSPORTER_2"/>
    <property type="match status" value="1"/>
</dbReference>
<sequence length="302" mass="30965">MTIGISDVVVRRRGHTILDRASVELGPGIHGVIGRNGVGKTTLLRVLAHHMRVTAGTVHGPGTTALARVAPDVRFAGATVGQHLDVAAVGHPGLDRELALEVLAAAGIGARTRTATLSAGRRQLLSVATALSSGADAILLDEPFTGLDVGLRRALRDHVIAVAGDRPDLCLVLTSHRSEDLAGLVDDVTTIADSGIVVGPIALDAARSGFPTLRGPSAMVDVIAGETPRASAKHLGGIAEVTLSHPLSCSASRRAIAEGVTVTEPEDGELIDLLALHGAPDGPDTATPTPTSRTPETTRNEP</sequence>
<dbReference type="InterPro" id="IPR003439">
    <property type="entry name" value="ABC_transporter-like_ATP-bd"/>
</dbReference>
<evidence type="ECO:0000256" key="2">
    <source>
        <dbReference type="ARBA" id="ARBA00022840"/>
    </source>
</evidence>
<dbReference type="Pfam" id="PF00005">
    <property type="entry name" value="ABC_tran"/>
    <property type="match status" value="1"/>
</dbReference>
<dbReference type="InterPro" id="IPR003593">
    <property type="entry name" value="AAA+_ATPase"/>
</dbReference>
<dbReference type="PANTHER" id="PTHR43158:SF2">
    <property type="entry name" value="SKFA PEPTIDE EXPORT ATP-BINDING PROTEIN SKFE"/>
    <property type="match status" value="1"/>
</dbReference>
<dbReference type="Gene3D" id="3.40.50.300">
    <property type="entry name" value="P-loop containing nucleotide triphosphate hydrolases"/>
    <property type="match status" value="1"/>
</dbReference>
<evidence type="ECO:0000313" key="6">
    <source>
        <dbReference type="Proteomes" id="UP001519305"/>
    </source>
</evidence>
<accession>A0ABS4U652</accession>
<reference evidence="5 6" key="1">
    <citation type="submission" date="2021-03" db="EMBL/GenBank/DDBJ databases">
        <title>Sequencing the genomes of 1000 actinobacteria strains.</title>
        <authorList>
            <person name="Klenk H.-P."/>
        </authorList>
    </citation>
    <scope>NUCLEOTIDE SEQUENCE [LARGE SCALE GENOMIC DNA]</scope>
    <source>
        <strain evidence="5 6">DSM 44506</strain>
    </source>
</reference>
<organism evidence="5 6">
    <name type="scientific">Corynebacterium freneyi</name>
    <dbReference type="NCBI Taxonomy" id="134034"/>
    <lineage>
        <taxon>Bacteria</taxon>
        <taxon>Bacillati</taxon>
        <taxon>Actinomycetota</taxon>
        <taxon>Actinomycetes</taxon>
        <taxon>Mycobacteriales</taxon>
        <taxon>Corynebacteriaceae</taxon>
        <taxon>Corynebacterium</taxon>
    </lineage>
</organism>
<evidence type="ECO:0000313" key="5">
    <source>
        <dbReference type="EMBL" id="MBP2332131.1"/>
    </source>
</evidence>
<dbReference type="SMART" id="SM00382">
    <property type="entry name" value="AAA"/>
    <property type="match status" value="1"/>
</dbReference>
<dbReference type="PANTHER" id="PTHR43158">
    <property type="entry name" value="SKFA PEPTIDE EXPORT ATP-BINDING PROTEIN SKFE"/>
    <property type="match status" value="1"/>
</dbReference>
<feature type="domain" description="ABC transporter" evidence="4">
    <location>
        <begin position="3"/>
        <end position="218"/>
    </location>
</feature>
<comment type="caution">
    <text evidence="5">The sequence shown here is derived from an EMBL/GenBank/DDBJ whole genome shotgun (WGS) entry which is preliminary data.</text>
</comment>
<gene>
    <name evidence="5" type="ORF">JOF33_000830</name>
</gene>
<name>A0ABS4U652_9CORY</name>
<feature type="region of interest" description="Disordered" evidence="3">
    <location>
        <begin position="276"/>
        <end position="302"/>
    </location>
</feature>
<dbReference type="SUPFAM" id="SSF52540">
    <property type="entry name" value="P-loop containing nucleoside triphosphate hydrolases"/>
    <property type="match status" value="1"/>
</dbReference>
<keyword evidence="2 5" id="KW-0067">ATP-binding</keyword>
<dbReference type="InterPro" id="IPR027417">
    <property type="entry name" value="P-loop_NTPase"/>
</dbReference>
<evidence type="ECO:0000259" key="4">
    <source>
        <dbReference type="PROSITE" id="PS50893"/>
    </source>
</evidence>
<dbReference type="Proteomes" id="UP001519305">
    <property type="component" value="Unassembled WGS sequence"/>
</dbReference>